<accession>A0A6C0B6V0</accession>
<feature type="region of interest" description="Disordered" evidence="2">
    <location>
        <begin position="401"/>
        <end position="422"/>
    </location>
</feature>
<feature type="compositionally biased region" description="Basic residues" evidence="2">
    <location>
        <begin position="411"/>
        <end position="422"/>
    </location>
</feature>
<protein>
    <submittedName>
        <fullName evidence="3">Uncharacterized protein</fullName>
    </submittedName>
</protein>
<dbReference type="EMBL" id="MN739090">
    <property type="protein sequence ID" value="QHS87975.1"/>
    <property type="molecule type" value="Genomic_DNA"/>
</dbReference>
<organism evidence="3">
    <name type="scientific">viral metagenome</name>
    <dbReference type="NCBI Taxonomy" id="1070528"/>
    <lineage>
        <taxon>unclassified sequences</taxon>
        <taxon>metagenomes</taxon>
        <taxon>organismal metagenomes</taxon>
    </lineage>
</organism>
<reference evidence="3" key="1">
    <citation type="journal article" date="2020" name="Nature">
        <title>Giant virus diversity and host interactions through global metagenomics.</title>
        <authorList>
            <person name="Schulz F."/>
            <person name="Roux S."/>
            <person name="Paez-Espino D."/>
            <person name="Jungbluth S."/>
            <person name="Walsh D.A."/>
            <person name="Denef V.J."/>
            <person name="McMahon K.D."/>
            <person name="Konstantinidis K.T."/>
            <person name="Eloe-Fadrosh E.A."/>
            <person name="Kyrpides N.C."/>
            <person name="Woyke T."/>
        </authorList>
    </citation>
    <scope>NUCLEOTIDE SEQUENCE</scope>
    <source>
        <strain evidence="3">GVMAG-M-3300010158-13</strain>
    </source>
</reference>
<evidence type="ECO:0000256" key="2">
    <source>
        <dbReference type="SAM" id="MobiDB-lite"/>
    </source>
</evidence>
<evidence type="ECO:0000313" key="3">
    <source>
        <dbReference type="EMBL" id="QHS87975.1"/>
    </source>
</evidence>
<evidence type="ECO:0000256" key="1">
    <source>
        <dbReference type="SAM" id="Coils"/>
    </source>
</evidence>
<dbReference type="AlphaFoldDB" id="A0A6C0B6V0"/>
<feature type="coiled-coil region" evidence="1">
    <location>
        <begin position="318"/>
        <end position="356"/>
    </location>
</feature>
<keyword evidence="1" id="KW-0175">Coiled coil</keyword>
<proteinExistence type="predicted"/>
<sequence>MENSFNVPEKFSSVVSDFAKDLCITFPEHTDKLEKWTKEITKEDEVELYQYCLTVYPKRFFDILYQNDDIFNKEEENTSFFPGLDFALLYNCAGLSENTKKTIWKYLQLILFTVIQDVKDKANFGDSMNMFEGIDEKDLHEKLKETMDGISDFFTKMKDQPKQTDETPFSMPDFDEFRNNFTDMPDMENIQDHLKTLFNGKIGSLAKEMAEEISEEFKDMLGPEAAELNNTEDAMKLFMKDPTKLMGLMKKISTKLDKKMQDGDISREEMMSEASEMLKKMKEMGGGEKMKDMFEKFAKGMGGLGKNMRLDTNAIARMTGMEENRNRIRSKMQQKKDKQLLAIEKMKKERQELLAAQSEALKGCSVEEVTPDNLVFRLEGEESQEKTLIRNADKMAELLLAEEEQENKMKMAPKKKKNKKTK</sequence>
<name>A0A6C0B6V0_9ZZZZ</name>